<gene>
    <name evidence="1" type="ORF">GCM10017600_39410</name>
</gene>
<evidence type="ECO:0000313" key="1">
    <source>
        <dbReference type="EMBL" id="GLK10535.1"/>
    </source>
</evidence>
<reference evidence="1" key="2">
    <citation type="submission" date="2023-01" db="EMBL/GenBank/DDBJ databases">
        <authorList>
            <person name="Sun Q."/>
            <person name="Evtushenko L."/>
        </authorList>
    </citation>
    <scope>NUCLEOTIDE SEQUENCE</scope>
    <source>
        <strain evidence="1">VKM Ac-2007</strain>
    </source>
</reference>
<comment type="caution">
    <text evidence="1">The sequence shown here is derived from an EMBL/GenBank/DDBJ whole genome shotgun (WGS) entry which is preliminary data.</text>
</comment>
<keyword evidence="2" id="KW-1185">Reference proteome</keyword>
<reference evidence="1" key="1">
    <citation type="journal article" date="2014" name="Int. J. Syst. Evol. Microbiol.">
        <title>Complete genome sequence of Corynebacterium casei LMG S-19264T (=DSM 44701T), isolated from a smear-ripened cheese.</title>
        <authorList>
            <consortium name="US DOE Joint Genome Institute (JGI-PGF)"/>
            <person name="Walter F."/>
            <person name="Albersmeier A."/>
            <person name="Kalinowski J."/>
            <person name="Ruckert C."/>
        </authorList>
    </citation>
    <scope>NUCLEOTIDE SEQUENCE</scope>
    <source>
        <strain evidence="1">VKM Ac-2007</strain>
    </source>
</reference>
<evidence type="ECO:0000313" key="2">
    <source>
        <dbReference type="Proteomes" id="UP001143474"/>
    </source>
</evidence>
<accession>A0A9W6I3Z0</accession>
<evidence type="ECO:0008006" key="3">
    <source>
        <dbReference type="Google" id="ProtNLM"/>
    </source>
</evidence>
<sequence>MHLAHYLGLLHRSQNELAKAFREVGRGHLDEPDVHHLCERLAGQCDEHARKLAPFVRRYSEEAPKEPERLHATLFSGTRTGGLGLLRDLHDLYLMAAECDISWTLIGQAAQGARDEDLLGVVGVCEGETATQLLWLRTRMKQAAPQALVVAS</sequence>
<dbReference type="Proteomes" id="UP001143474">
    <property type="component" value="Unassembled WGS sequence"/>
</dbReference>
<dbReference type="AlphaFoldDB" id="A0A9W6I3Z0"/>
<protein>
    <recommendedName>
        <fullName evidence="3">Molybdopterin oxidoreductase</fullName>
    </recommendedName>
</protein>
<name>A0A9W6I3Z0_9ACTN</name>
<proteinExistence type="predicted"/>
<organism evidence="1 2">
    <name type="scientific">Streptosporangium carneum</name>
    <dbReference type="NCBI Taxonomy" id="47481"/>
    <lineage>
        <taxon>Bacteria</taxon>
        <taxon>Bacillati</taxon>
        <taxon>Actinomycetota</taxon>
        <taxon>Actinomycetes</taxon>
        <taxon>Streptosporangiales</taxon>
        <taxon>Streptosporangiaceae</taxon>
        <taxon>Streptosporangium</taxon>
    </lineage>
</organism>
<dbReference type="EMBL" id="BSEV01000008">
    <property type="protein sequence ID" value="GLK10535.1"/>
    <property type="molecule type" value="Genomic_DNA"/>
</dbReference>